<dbReference type="PANTHER" id="PTHR42928">
    <property type="entry name" value="TRICARBOXYLATE-BINDING PROTEIN"/>
    <property type="match status" value="1"/>
</dbReference>
<dbReference type="AlphaFoldDB" id="A0A9X0R147"/>
<dbReference type="InterPro" id="IPR042100">
    <property type="entry name" value="Bug_dom1"/>
</dbReference>
<keyword evidence="3" id="KW-1185">Reference proteome</keyword>
<accession>A0A9X0R147</accession>
<dbReference type="Gene3D" id="3.40.190.10">
    <property type="entry name" value="Periplasmic binding protein-like II"/>
    <property type="match status" value="1"/>
</dbReference>
<dbReference type="PIRSF" id="PIRSF017082">
    <property type="entry name" value="YflP"/>
    <property type="match status" value="1"/>
</dbReference>
<comment type="similarity">
    <text evidence="1">Belongs to the UPF0065 (bug) family.</text>
</comment>
<proteinExistence type="inferred from homology"/>
<dbReference type="CDD" id="cd13578">
    <property type="entry name" value="PBP2_Bug27"/>
    <property type="match status" value="1"/>
</dbReference>
<sequence length="316" mass="32955">MQRRVMVATFGLLPCIVRAQGARPIRLIVPYSPGGATDILSRLLAPRLSESLEQPVVVENRAGGNSIVGTEAALRAAPDGQTLGMIDLAFVVNPAMYATLPYDAQRDAAPVGLVASAAQVLLLHPAVPARNLVELVALARARPGQLSFGSAGAGTAVRIAGEQLRIAAGLDILHVPYRGGGETLAAVTSGEVSMIFSGQAQAKQLADAGRARPLAITGARRGRRMPEVPSFAEAGFAGVDVVTINGLIAPAGTPPEVIRRLNAAVVQALRQPDLAQRLTELGFEIIGGTPEEFAAWTAAQLPKWDALVRTAAIRPE</sequence>
<dbReference type="RefSeq" id="WP_186772375.1">
    <property type="nucleotide sequence ID" value="NZ_JACOMF010000031.1"/>
</dbReference>
<protein>
    <submittedName>
        <fullName evidence="2">Tripartite tricarboxylate transporter substrate binding protein</fullName>
    </submittedName>
</protein>
<dbReference type="EMBL" id="JACOMF010000031">
    <property type="protein sequence ID" value="MBC4017615.1"/>
    <property type="molecule type" value="Genomic_DNA"/>
</dbReference>
<dbReference type="Gene3D" id="3.40.190.150">
    <property type="entry name" value="Bordetella uptake gene, domain 1"/>
    <property type="match status" value="1"/>
</dbReference>
<dbReference type="Pfam" id="PF03401">
    <property type="entry name" value="TctC"/>
    <property type="match status" value="1"/>
</dbReference>
<gene>
    <name evidence="2" type="ORF">H7965_20095</name>
</gene>
<evidence type="ECO:0000256" key="1">
    <source>
        <dbReference type="ARBA" id="ARBA00006987"/>
    </source>
</evidence>
<reference evidence="2" key="1">
    <citation type="submission" date="2020-08" db="EMBL/GenBank/DDBJ databases">
        <authorList>
            <person name="Hu Y."/>
            <person name="Nguyen S.V."/>
            <person name="Li F."/>
            <person name="Fanning S."/>
        </authorList>
    </citation>
    <scope>NUCLEOTIDE SEQUENCE</scope>
    <source>
        <strain evidence="2">SYSU D8009</strain>
    </source>
</reference>
<comment type="caution">
    <text evidence="2">The sequence shown here is derived from an EMBL/GenBank/DDBJ whole genome shotgun (WGS) entry which is preliminary data.</text>
</comment>
<evidence type="ECO:0000313" key="3">
    <source>
        <dbReference type="Proteomes" id="UP000600101"/>
    </source>
</evidence>
<dbReference type="InterPro" id="IPR005064">
    <property type="entry name" value="BUG"/>
</dbReference>
<evidence type="ECO:0000313" key="2">
    <source>
        <dbReference type="EMBL" id="MBC4017615.1"/>
    </source>
</evidence>
<dbReference type="PANTHER" id="PTHR42928:SF5">
    <property type="entry name" value="BLR1237 PROTEIN"/>
    <property type="match status" value="1"/>
</dbReference>
<dbReference type="SUPFAM" id="SSF53850">
    <property type="entry name" value="Periplasmic binding protein-like II"/>
    <property type="match status" value="1"/>
</dbReference>
<dbReference type="Proteomes" id="UP000600101">
    <property type="component" value="Unassembled WGS sequence"/>
</dbReference>
<name>A0A9X0R147_9PROT</name>
<organism evidence="2 3">
    <name type="scientific">Siccirubricoccus deserti</name>
    <dbReference type="NCBI Taxonomy" id="2013562"/>
    <lineage>
        <taxon>Bacteria</taxon>
        <taxon>Pseudomonadati</taxon>
        <taxon>Pseudomonadota</taxon>
        <taxon>Alphaproteobacteria</taxon>
        <taxon>Acetobacterales</taxon>
        <taxon>Roseomonadaceae</taxon>
        <taxon>Siccirubricoccus</taxon>
    </lineage>
</organism>